<organism evidence="2 3">
    <name type="scientific">Marinobacterium stanieri</name>
    <dbReference type="NCBI Taxonomy" id="49186"/>
    <lineage>
        <taxon>Bacteria</taxon>
        <taxon>Pseudomonadati</taxon>
        <taxon>Pseudomonadota</taxon>
        <taxon>Gammaproteobacteria</taxon>
        <taxon>Oceanospirillales</taxon>
        <taxon>Oceanospirillaceae</taxon>
        <taxon>Marinobacterium</taxon>
    </lineage>
</organism>
<dbReference type="STRING" id="49186.SAMN05421647_112112"/>
<protein>
    <submittedName>
        <fullName evidence="2">Uncharacterized protein</fullName>
    </submittedName>
</protein>
<evidence type="ECO:0000256" key="1">
    <source>
        <dbReference type="SAM" id="Phobius"/>
    </source>
</evidence>
<proteinExistence type="predicted"/>
<keyword evidence="3" id="KW-1185">Reference proteome</keyword>
<keyword evidence="1" id="KW-1133">Transmembrane helix</keyword>
<keyword evidence="1" id="KW-0472">Membrane</keyword>
<evidence type="ECO:0000313" key="3">
    <source>
        <dbReference type="Proteomes" id="UP000186895"/>
    </source>
</evidence>
<dbReference type="Proteomes" id="UP000186895">
    <property type="component" value="Unassembled WGS sequence"/>
</dbReference>
<reference evidence="3" key="1">
    <citation type="submission" date="2017-01" db="EMBL/GenBank/DDBJ databases">
        <authorList>
            <person name="Varghese N."/>
            <person name="Submissions S."/>
        </authorList>
    </citation>
    <scope>NUCLEOTIDE SEQUENCE [LARGE SCALE GENOMIC DNA]</scope>
    <source>
        <strain evidence="3">DSM 7027</strain>
    </source>
</reference>
<name>A0A1N6X498_9GAMM</name>
<evidence type="ECO:0000313" key="2">
    <source>
        <dbReference type="EMBL" id="SIQ97136.1"/>
    </source>
</evidence>
<sequence length="32" mass="3570">MGMLDWILTHNGFIIEAIILGLVVVYVGLKIK</sequence>
<gene>
    <name evidence="2" type="ORF">SAMN05421647_112112</name>
</gene>
<keyword evidence="1" id="KW-0812">Transmembrane</keyword>
<dbReference type="AlphaFoldDB" id="A0A1N6X498"/>
<feature type="transmembrane region" description="Helical" evidence="1">
    <location>
        <begin position="6"/>
        <end position="29"/>
    </location>
</feature>
<accession>A0A1N6X498</accession>
<dbReference type="EMBL" id="FTMN01000012">
    <property type="protein sequence ID" value="SIQ97136.1"/>
    <property type="molecule type" value="Genomic_DNA"/>
</dbReference>